<dbReference type="InterPro" id="IPR036259">
    <property type="entry name" value="MFS_trans_sf"/>
</dbReference>
<keyword evidence="3 7" id="KW-0813">Transport</keyword>
<dbReference type="NCBIfam" id="TIGR00879">
    <property type="entry name" value="SP"/>
    <property type="match status" value="1"/>
</dbReference>
<dbReference type="PROSITE" id="PS00216">
    <property type="entry name" value="SUGAR_TRANSPORT_1"/>
    <property type="match status" value="2"/>
</dbReference>
<evidence type="ECO:0000313" key="11">
    <source>
        <dbReference type="Proteomes" id="UP000199024"/>
    </source>
</evidence>
<feature type="domain" description="Major facilitator superfamily (MFS) profile" evidence="9">
    <location>
        <begin position="25"/>
        <end position="444"/>
    </location>
</feature>
<feature type="transmembrane region" description="Helical" evidence="8">
    <location>
        <begin position="21"/>
        <end position="51"/>
    </location>
</feature>
<feature type="transmembrane region" description="Helical" evidence="8">
    <location>
        <begin position="63"/>
        <end position="83"/>
    </location>
</feature>
<accession>A0A1I6MZG3</accession>
<feature type="transmembrane region" description="Helical" evidence="8">
    <location>
        <begin position="295"/>
        <end position="317"/>
    </location>
</feature>
<dbReference type="Gene3D" id="1.20.1250.20">
    <property type="entry name" value="MFS general substrate transporter like domains"/>
    <property type="match status" value="2"/>
</dbReference>
<dbReference type="STRING" id="474950.SAMN05421771_4031"/>
<gene>
    <name evidence="10" type="ORF">SAMN05421771_4031</name>
</gene>
<evidence type="ECO:0000256" key="7">
    <source>
        <dbReference type="RuleBase" id="RU003346"/>
    </source>
</evidence>
<keyword evidence="11" id="KW-1185">Reference proteome</keyword>
<evidence type="ECO:0000256" key="8">
    <source>
        <dbReference type="SAM" id="Phobius"/>
    </source>
</evidence>
<dbReference type="SUPFAM" id="SSF103473">
    <property type="entry name" value="MFS general substrate transporter"/>
    <property type="match status" value="1"/>
</dbReference>
<feature type="transmembrane region" description="Helical" evidence="8">
    <location>
        <begin position="422"/>
        <end position="440"/>
    </location>
</feature>
<feature type="transmembrane region" description="Helical" evidence="8">
    <location>
        <begin position="116"/>
        <end position="138"/>
    </location>
</feature>
<evidence type="ECO:0000259" key="9">
    <source>
        <dbReference type="PROSITE" id="PS50850"/>
    </source>
</evidence>
<feature type="transmembrane region" description="Helical" evidence="8">
    <location>
        <begin position="257"/>
        <end position="280"/>
    </location>
</feature>
<sequence>MANSIDVVKLPASRLSVDPGFLWKVSLIAGLGGILYGYDMGIIAAAMIFVRNTFALSTGMEEATVSVVLVGAMAGAILGGAIADRIGRRATLVWGGIIFIIGSIMAPLAPAVSVLILARAILGLAIGFTSVTAPVYVSELSPPHSRGMMIGLYQLCLTIGIALADLTGYWLAGQQGWRAMFALGLVPAVFFVAMVFSVPESPRWLYAQGRLDDARRVLLTYTNEAGASALLEDIRVSMLVKMERRWSALWSPAVRKALFIAVGFTVLQQVTGINTIIYYGPKIFALAGFTANKHAIFATLLVAIMNVVGTLIALVLVDRVGRKPLLYVGVGGMTASLGVLSYAFHRQPAALGLIATACLMVYITFFAFSMGPIAWILVAEVFPLRLRGRGVAAATLGSGSSNFLVSMTFLSLIHFAGNAVTFGIYGVFCVLTLFFVVFVVPETKGRELESISTERGLVTD</sequence>
<dbReference type="Proteomes" id="UP000199024">
    <property type="component" value="Unassembled WGS sequence"/>
</dbReference>
<dbReference type="FunFam" id="1.20.1250.20:FF:000134">
    <property type="entry name" value="MFS sugar transporter protein"/>
    <property type="match status" value="1"/>
</dbReference>
<proteinExistence type="inferred from homology"/>
<evidence type="ECO:0000256" key="2">
    <source>
        <dbReference type="ARBA" id="ARBA00010992"/>
    </source>
</evidence>
<dbReference type="AlphaFoldDB" id="A0A1I6MZG3"/>
<evidence type="ECO:0000256" key="5">
    <source>
        <dbReference type="ARBA" id="ARBA00022989"/>
    </source>
</evidence>
<evidence type="ECO:0000256" key="1">
    <source>
        <dbReference type="ARBA" id="ARBA00004141"/>
    </source>
</evidence>
<comment type="similarity">
    <text evidence="2 7">Belongs to the major facilitator superfamily. Sugar transporter (TC 2.A.1.1) family.</text>
</comment>
<dbReference type="PRINTS" id="PR00171">
    <property type="entry name" value="SUGRTRNSPORT"/>
</dbReference>
<protein>
    <submittedName>
        <fullName evidence="10">MFS transporter, sugar porter (SP) family</fullName>
    </submittedName>
</protein>
<feature type="transmembrane region" description="Helical" evidence="8">
    <location>
        <begin position="350"/>
        <end position="378"/>
    </location>
</feature>
<dbReference type="InterPro" id="IPR050814">
    <property type="entry name" value="Myo-inositol_Transporter"/>
</dbReference>
<keyword evidence="4 8" id="KW-0812">Transmembrane</keyword>
<dbReference type="InterPro" id="IPR005828">
    <property type="entry name" value="MFS_sugar_transport-like"/>
</dbReference>
<dbReference type="PANTHER" id="PTHR48020:SF12">
    <property type="entry name" value="PROTON MYO-INOSITOL COTRANSPORTER"/>
    <property type="match status" value="1"/>
</dbReference>
<feature type="transmembrane region" description="Helical" evidence="8">
    <location>
        <begin position="150"/>
        <end position="171"/>
    </location>
</feature>
<dbReference type="RefSeq" id="WP_245782046.1">
    <property type="nucleotide sequence ID" value="NZ_FOZL01000002.1"/>
</dbReference>
<dbReference type="Pfam" id="PF00083">
    <property type="entry name" value="Sugar_tr"/>
    <property type="match status" value="1"/>
</dbReference>
<dbReference type="InterPro" id="IPR005829">
    <property type="entry name" value="Sugar_transporter_CS"/>
</dbReference>
<feature type="transmembrane region" description="Helical" evidence="8">
    <location>
        <begin position="90"/>
        <end position="110"/>
    </location>
</feature>
<dbReference type="InterPro" id="IPR003663">
    <property type="entry name" value="Sugar/inositol_transpt"/>
</dbReference>
<organism evidence="10 11">
    <name type="scientific">Granulicella pectinivorans</name>
    <dbReference type="NCBI Taxonomy" id="474950"/>
    <lineage>
        <taxon>Bacteria</taxon>
        <taxon>Pseudomonadati</taxon>
        <taxon>Acidobacteriota</taxon>
        <taxon>Terriglobia</taxon>
        <taxon>Terriglobales</taxon>
        <taxon>Acidobacteriaceae</taxon>
        <taxon>Granulicella</taxon>
    </lineage>
</organism>
<keyword evidence="6 8" id="KW-0472">Membrane</keyword>
<dbReference type="EMBL" id="FOZL01000002">
    <property type="protein sequence ID" value="SFS21080.1"/>
    <property type="molecule type" value="Genomic_DNA"/>
</dbReference>
<dbReference type="GO" id="GO:0022857">
    <property type="term" value="F:transmembrane transporter activity"/>
    <property type="evidence" value="ECO:0007669"/>
    <property type="project" value="InterPro"/>
</dbReference>
<keyword evidence="5 8" id="KW-1133">Transmembrane helix</keyword>
<feature type="transmembrane region" description="Helical" evidence="8">
    <location>
        <begin position="390"/>
        <end position="416"/>
    </location>
</feature>
<dbReference type="GO" id="GO:0016020">
    <property type="term" value="C:membrane"/>
    <property type="evidence" value="ECO:0007669"/>
    <property type="project" value="UniProtKB-SubCell"/>
</dbReference>
<evidence type="ECO:0000256" key="3">
    <source>
        <dbReference type="ARBA" id="ARBA00022448"/>
    </source>
</evidence>
<dbReference type="PANTHER" id="PTHR48020">
    <property type="entry name" value="PROTON MYO-INOSITOL COTRANSPORTER"/>
    <property type="match status" value="1"/>
</dbReference>
<evidence type="ECO:0000256" key="4">
    <source>
        <dbReference type="ARBA" id="ARBA00022692"/>
    </source>
</evidence>
<reference evidence="10 11" key="1">
    <citation type="submission" date="2016-10" db="EMBL/GenBank/DDBJ databases">
        <authorList>
            <person name="de Groot N.N."/>
        </authorList>
    </citation>
    <scope>NUCLEOTIDE SEQUENCE [LARGE SCALE GENOMIC DNA]</scope>
    <source>
        <strain evidence="10 11">DSM 21001</strain>
    </source>
</reference>
<evidence type="ECO:0000256" key="6">
    <source>
        <dbReference type="ARBA" id="ARBA00023136"/>
    </source>
</evidence>
<comment type="subcellular location">
    <subcellularLocation>
        <location evidence="1">Membrane</location>
        <topology evidence="1">Multi-pass membrane protein</topology>
    </subcellularLocation>
</comment>
<evidence type="ECO:0000313" key="10">
    <source>
        <dbReference type="EMBL" id="SFS21080.1"/>
    </source>
</evidence>
<feature type="transmembrane region" description="Helical" evidence="8">
    <location>
        <begin position="177"/>
        <end position="198"/>
    </location>
</feature>
<dbReference type="PROSITE" id="PS00217">
    <property type="entry name" value="SUGAR_TRANSPORT_2"/>
    <property type="match status" value="1"/>
</dbReference>
<dbReference type="PROSITE" id="PS50850">
    <property type="entry name" value="MFS"/>
    <property type="match status" value="1"/>
</dbReference>
<dbReference type="InterPro" id="IPR020846">
    <property type="entry name" value="MFS_dom"/>
</dbReference>
<name>A0A1I6MZG3_9BACT</name>
<feature type="transmembrane region" description="Helical" evidence="8">
    <location>
        <begin position="324"/>
        <end position="344"/>
    </location>
</feature>